<feature type="transmembrane region" description="Helical" evidence="2">
    <location>
        <begin position="283"/>
        <end position="300"/>
    </location>
</feature>
<dbReference type="InterPro" id="IPR002656">
    <property type="entry name" value="Acyl_transf_3_dom"/>
</dbReference>
<dbReference type="GO" id="GO:0016746">
    <property type="term" value="F:acyltransferase activity"/>
    <property type="evidence" value="ECO:0007669"/>
    <property type="project" value="UniProtKB-KW"/>
</dbReference>
<reference evidence="4 5" key="1">
    <citation type="submission" date="2024-09" db="EMBL/GenBank/DDBJ databases">
        <authorList>
            <person name="Lee S.D."/>
        </authorList>
    </citation>
    <scope>NUCLEOTIDE SEQUENCE [LARGE SCALE GENOMIC DNA]</scope>
    <source>
        <strain evidence="4 5">N1-1</strain>
    </source>
</reference>
<keyword evidence="5" id="KW-1185">Reference proteome</keyword>
<feature type="transmembrane region" description="Helical" evidence="2">
    <location>
        <begin position="312"/>
        <end position="333"/>
    </location>
</feature>
<evidence type="ECO:0000313" key="5">
    <source>
        <dbReference type="Proteomes" id="UP001592582"/>
    </source>
</evidence>
<feature type="transmembrane region" description="Helical" evidence="2">
    <location>
        <begin position="88"/>
        <end position="108"/>
    </location>
</feature>
<feature type="transmembrane region" description="Helical" evidence="2">
    <location>
        <begin position="339"/>
        <end position="359"/>
    </location>
</feature>
<dbReference type="Proteomes" id="UP001592582">
    <property type="component" value="Unassembled WGS sequence"/>
</dbReference>
<feature type="transmembrane region" description="Helical" evidence="2">
    <location>
        <begin position="192"/>
        <end position="210"/>
    </location>
</feature>
<keyword evidence="2" id="KW-1133">Transmembrane helix</keyword>
<protein>
    <submittedName>
        <fullName evidence="4">Acyltransferase family protein</fullName>
        <ecNumber evidence="4">2.3.-.-</ecNumber>
    </submittedName>
</protein>
<keyword evidence="2" id="KW-0472">Membrane</keyword>
<feature type="compositionally biased region" description="Basic and acidic residues" evidence="1">
    <location>
        <begin position="384"/>
        <end position="395"/>
    </location>
</feature>
<dbReference type="Pfam" id="PF01757">
    <property type="entry name" value="Acyl_transf_3"/>
    <property type="match status" value="1"/>
</dbReference>
<evidence type="ECO:0000313" key="4">
    <source>
        <dbReference type="EMBL" id="MFC1409148.1"/>
    </source>
</evidence>
<feature type="transmembrane region" description="Helical" evidence="2">
    <location>
        <begin position="168"/>
        <end position="185"/>
    </location>
</feature>
<feature type="region of interest" description="Disordered" evidence="1">
    <location>
        <begin position="370"/>
        <end position="414"/>
    </location>
</feature>
<name>A0ABV6V648_9ACTN</name>
<dbReference type="RefSeq" id="WP_380504325.1">
    <property type="nucleotide sequence ID" value="NZ_JBHEZX010000003.1"/>
</dbReference>
<comment type="caution">
    <text evidence="4">The sequence shown here is derived from an EMBL/GenBank/DDBJ whole genome shotgun (WGS) entry which is preliminary data.</text>
</comment>
<evidence type="ECO:0000256" key="1">
    <source>
        <dbReference type="SAM" id="MobiDB-lite"/>
    </source>
</evidence>
<organism evidence="4 5">
    <name type="scientific">Streptacidiphilus alkalitolerans</name>
    <dbReference type="NCBI Taxonomy" id="3342712"/>
    <lineage>
        <taxon>Bacteria</taxon>
        <taxon>Bacillati</taxon>
        <taxon>Actinomycetota</taxon>
        <taxon>Actinomycetes</taxon>
        <taxon>Kitasatosporales</taxon>
        <taxon>Streptomycetaceae</taxon>
        <taxon>Streptacidiphilus</taxon>
    </lineage>
</organism>
<gene>
    <name evidence="4" type="ORF">ACEZDG_07605</name>
</gene>
<dbReference type="EC" id="2.3.-.-" evidence="4"/>
<feature type="transmembrane region" description="Helical" evidence="2">
    <location>
        <begin position="50"/>
        <end position="67"/>
    </location>
</feature>
<keyword evidence="4" id="KW-0012">Acyltransferase</keyword>
<dbReference type="EMBL" id="JBHEZX010000003">
    <property type="protein sequence ID" value="MFC1409148.1"/>
    <property type="molecule type" value="Genomic_DNA"/>
</dbReference>
<keyword evidence="4" id="KW-0808">Transferase</keyword>
<keyword evidence="2" id="KW-0812">Transmembrane</keyword>
<feature type="transmembrane region" description="Helical" evidence="2">
    <location>
        <begin position="236"/>
        <end position="253"/>
    </location>
</feature>
<accession>A0ABV6V648</accession>
<feature type="transmembrane region" description="Helical" evidence="2">
    <location>
        <begin position="260"/>
        <end position="277"/>
    </location>
</feature>
<sequence length="414" mass="45341">MGALLSGRANAFGLLRLVLATSVVYAHVYPLGYNSEDPLWGISGHQTDVGKMAVVGFFVLSGFMITSSGRRLGIGRYSWHRALRILPGLWVCVLVTALVVGPLLFMHLHGTTSGYWHHHPDGPFAYIKGMATTAIASGYDISGVMRTGVQRGLLHNAAFDGALWSLKYELLCYVIVGIFAAGGALKRAPRTVLLATLGLYASMWANTWHASTLRGPSNEPAVYLRVPILGQASSHYIIYLTFAFLLGGCFQLFRDKIPVNDVLGVLSALVVLATFRWGMFTVVGYPAFAYMLIWLGLRLPKQVHWVGRKNDYSYGIYIYGFVVEQVLCMYGASHWGAPRYFGVSLALTAAVAFLSWHLVEKQAMRLKDWSPNRPGWTPGRSRRRAEARNGTRDETQGGLPAADPPSNVAVGQGA</sequence>
<proteinExistence type="predicted"/>
<evidence type="ECO:0000256" key="2">
    <source>
        <dbReference type="SAM" id="Phobius"/>
    </source>
</evidence>
<feature type="domain" description="Acyltransferase 3" evidence="3">
    <location>
        <begin position="13"/>
        <end position="356"/>
    </location>
</feature>
<evidence type="ECO:0000259" key="3">
    <source>
        <dbReference type="Pfam" id="PF01757"/>
    </source>
</evidence>